<gene>
    <name evidence="1" type="ORF">HMPREF1991_03056</name>
</gene>
<evidence type="ECO:0000313" key="2">
    <source>
        <dbReference type="Proteomes" id="UP000027442"/>
    </source>
</evidence>
<dbReference type="Proteomes" id="UP000027442">
    <property type="component" value="Unassembled WGS sequence"/>
</dbReference>
<evidence type="ECO:0000313" key="1">
    <source>
        <dbReference type="EMBL" id="KDR50874.1"/>
    </source>
</evidence>
<organism evidence="1 2">
    <name type="scientific">Hoylesella loescheii DSM 19665 = JCM 12249 = ATCC 15930</name>
    <dbReference type="NCBI Taxonomy" id="1122985"/>
    <lineage>
        <taxon>Bacteria</taxon>
        <taxon>Pseudomonadati</taxon>
        <taxon>Bacteroidota</taxon>
        <taxon>Bacteroidia</taxon>
        <taxon>Bacteroidales</taxon>
        <taxon>Prevotellaceae</taxon>
        <taxon>Hoylesella</taxon>
    </lineage>
</organism>
<dbReference type="HOGENOM" id="CLU_205949_0_0_10"/>
<accession>A0A069QFR6</accession>
<dbReference type="PATRIC" id="fig|1122985.7.peg.3161"/>
<name>A0A069QFR6_HOYLO</name>
<protein>
    <submittedName>
        <fullName evidence="1">Uncharacterized protein</fullName>
    </submittedName>
</protein>
<keyword evidence="2" id="KW-1185">Reference proteome</keyword>
<dbReference type="RefSeq" id="WP_018966782.1">
    <property type="nucleotide sequence ID" value="NZ_KB899211.1"/>
</dbReference>
<dbReference type="AlphaFoldDB" id="A0A069QFR6"/>
<sequence>MEKKTYIKPRTKKVFLAIEQLMLVASPGVGGGYNPHKPIESKGADFFDEEEAEAIEPQGYNSVWDY</sequence>
<proteinExistence type="predicted"/>
<dbReference type="EMBL" id="JNGW01000134">
    <property type="protein sequence ID" value="KDR50874.1"/>
    <property type="molecule type" value="Genomic_DNA"/>
</dbReference>
<comment type="caution">
    <text evidence="1">The sequence shown here is derived from an EMBL/GenBank/DDBJ whole genome shotgun (WGS) entry which is preliminary data.</text>
</comment>
<reference evidence="1 2" key="1">
    <citation type="submission" date="2013-08" db="EMBL/GenBank/DDBJ databases">
        <authorList>
            <person name="Weinstock G."/>
            <person name="Sodergren E."/>
            <person name="Wylie T."/>
            <person name="Fulton L."/>
            <person name="Fulton R."/>
            <person name="Fronick C."/>
            <person name="O'Laughlin M."/>
            <person name="Godfrey J."/>
            <person name="Miner T."/>
            <person name="Herter B."/>
            <person name="Appelbaum E."/>
            <person name="Cordes M."/>
            <person name="Lek S."/>
            <person name="Wollam A."/>
            <person name="Pepin K.H."/>
            <person name="Palsikar V.B."/>
            <person name="Mitreva M."/>
            <person name="Wilson R.K."/>
        </authorList>
    </citation>
    <scope>NUCLEOTIDE SEQUENCE [LARGE SCALE GENOMIC DNA]</scope>
    <source>
        <strain evidence="1 2">ATCC 15930</strain>
    </source>
</reference>